<gene>
    <name evidence="3" type="ORF">TRUGW13939_05591</name>
</gene>
<evidence type="ECO:0000256" key="1">
    <source>
        <dbReference type="SAM" id="MobiDB-lite"/>
    </source>
</evidence>
<feature type="region of interest" description="Disordered" evidence="1">
    <location>
        <begin position="94"/>
        <end position="113"/>
    </location>
</feature>
<keyword evidence="2" id="KW-1133">Transmembrane helix</keyword>
<sequence length="113" mass="12314">MIVAGAGNTLTGYRPKTQRAWSGLSLVTLSAQASQKKRHLLFFLFLLSPPVVILVAVFILSLPRLASLPIRLLRVDTVEIKTLHTTYSATTPPMNSLVLSRQSSTDPGDCHSI</sequence>
<feature type="transmembrane region" description="Helical" evidence="2">
    <location>
        <begin position="40"/>
        <end position="62"/>
    </location>
</feature>
<evidence type="ECO:0000256" key="2">
    <source>
        <dbReference type="SAM" id="Phobius"/>
    </source>
</evidence>
<evidence type="ECO:0000313" key="3">
    <source>
        <dbReference type="EMBL" id="QKX58467.1"/>
    </source>
</evidence>
<dbReference type="KEGG" id="trg:TRUGW13939_05591"/>
<evidence type="ECO:0000313" key="4">
    <source>
        <dbReference type="Proteomes" id="UP000509510"/>
    </source>
</evidence>
<keyword evidence="2" id="KW-0472">Membrane</keyword>
<name>A0A7H8QX05_TALRU</name>
<keyword evidence="4" id="KW-1185">Reference proteome</keyword>
<accession>A0A7H8QX05</accession>
<dbReference type="RefSeq" id="XP_035344645.1">
    <property type="nucleotide sequence ID" value="XM_035488752.1"/>
</dbReference>
<reference evidence="4" key="1">
    <citation type="submission" date="2020-06" db="EMBL/GenBank/DDBJ databases">
        <title>A chromosome-scale genome assembly of Talaromyces rugulosus W13939.</title>
        <authorList>
            <person name="Wang B."/>
            <person name="Guo L."/>
            <person name="Ye K."/>
            <person name="Wang L."/>
        </authorList>
    </citation>
    <scope>NUCLEOTIDE SEQUENCE [LARGE SCALE GENOMIC DNA]</scope>
    <source>
        <strain evidence="4">W13939</strain>
    </source>
</reference>
<dbReference type="Proteomes" id="UP000509510">
    <property type="component" value="Chromosome III"/>
</dbReference>
<proteinExistence type="predicted"/>
<protein>
    <submittedName>
        <fullName evidence="3">Uncharacterized protein</fullName>
    </submittedName>
</protein>
<feature type="compositionally biased region" description="Polar residues" evidence="1">
    <location>
        <begin position="94"/>
        <end position="106"/>
    </location>
</feature>
<organism evidence="3 4">
    <name type="scientific">Talaromyces rugulosus</name>
    <name type="common">Penicillium rugulosum</name>
    <dbReference type="NCBI Taxonomy" id="121627"/>
    <lineage>
        <taxon>Eukaryota</taxon>
        <taxon>Fungi</taxon>
        <taxon>Dikarya</taxon>
        <taxon>Ascomycota</taxon>
        <taxon>Pezizomycotina</taxon>
        <taxon>Eurotiomycetes</taxon>
        <taxon>Eurotiomycetidae</taxon>
        <taxon>Eurotiales</taxon>
        <taxon>Trichocomaceae</taxon>
        <taxon>Talaromyces</taxon>
        <taxon>Talaromyces sect. Islandici</taxon>
    </lineage>
</organism>
<dbReference type="AlphaFoldDB" id="A0A7H8QX05"/>
<dbReference type="EMBL" id="CP055900">
    <property type="protein sequence ID" value="QKX58467.1"/>
    <property type="molecule type" value="Genomic_DNA"/>
</dbReference>
<keyword evidence="2" id="KW-0812">Transmembrane</keyword>
<dbReference type="GeneID" id="55993088"/>